<dbReference type="EMBL" id="SHLD01000001">
    <property type="protein sequence ID" value="RZU75499.1"/>
    <property type="molecule type" value="Genomic_DNA"/>
</dbReference>
<keyword evidence="2" id="KW-1185">Reference proteome</keyword>
<protein>
    <recommendedName>
        <fullName evidence="3">Tetratricopeptide repeat protein</fullName>
    </recommendedName>
</protein>
<gene>
    <name evidence="1" type="ORF">EV384_4043</name>
</gene>
<proteinExistence type="predicted"/>
<comment type="caution">
    <text evidence="1">The sequence shown here is derived from an EMBL/GenBank/DDBJ whole genome shotgun (WGS) entry which is preliminary data.</text>
</comment>
<dbReference type="Proteomes" id="UP000294114">
    <property type="component" value="Unassembled WGS sequence"/>
</dbReference>
<evidence type="ECO:0000313" key="2">
    <source>
        <dbReference type="Proteomes" id="UP000294114"/>
    </source>
</evidence>
<sequence>MNSVADLIRQTAERLRRESEIDAALDNVIQAAQAQVDLTEAATTARRLLRDRLQALEDARAELWELTKKLGHLRAILPHREEGWPEERAKLRSLLETDPAAGVAAWLQYWYGAVGAYRLDALRWLVRDVPLPAGAELLTERLEVASSALERRDWQLAAPILAVGAAGLRVKHRDVLASRTQTHLQLLLARIALSTGRLDEAAELLPKAEDGDAVAGFLALRARLHRLVGDKEEAGSLLTRAQDFDQGDLDVVVELVQQAREGSQFDAALEVAKVGVAALPSLLDIDSDLGRLLAPPAELWIAVADRGLREAMPDLAVRALEEAERLATWEEHELRAAIAERQAEVAISRIDGLSRLLRAGDHRLAAGDVERARNNFEKAVGIDLEGASGEEGSDEERRLESSAAMRLADAVSVSSALKPLRLVRSEVDDALQRMTEARAFDDLAISEAWSYLTEADLRLNLARSAEAEGIDQIWRALLAATRAVALAPAQPQRWGTLAEAARALRCDHMAEVFARHMRELDPEAGAPYHIPALANTGRIEEAMQLLGGATDPWSECVRGYLLLRQGNPGETVHLLRAVTIDPAWGWALHALLTALLLENRYEEAVAEGEVAMAGIVDRIDEHNFLDTLAQLEQFRGRFERAAELGERLLELGPDLGGGDEASSLGQTLLLRGERDAGLKLLGQGLSSYRAGPLADWVRVERPRLEALARCHRVDLGDLKSLEPIVTKRRMELQKLTDPFVELASAPAALADPSVVAHARKLASALLCLAQGDESRTVEVLAEVDSDFAYEVDSIRSHLRNLAAQRRLEAMAAEVITLSWAGMHADAAPLLARLIDEVPYQVDTLLKEQAKATSSQLRPVADVLVKLAEDPRYTTSARNVLLWLDMGEFAVESPNAAPEIVLELPSSWFKDSQDPVNDHVLFVRHLPELRLRLSWEVPRVRVVADGGLEPDGYRISFDGELVEDARVDPSVRYCSTGALTFMPSDLRSLAKQDAALDRYELPARSVLEEGGLAELLTMSAVEVVVRRVGEVAKQVAEREGANG</sequence>
<dbReference type="Gene3D" id="1.25.40.10">
    <property type="entry name" value="Tetratricopeptide repeat domain"/>
    <property type="match status" value="2"/>
</dbReference>
<name>A0A4Q8BEE1_9ACTN</name>
<reference evidence="1 2" key="1">
    <citation type="submission" date="2019-02" db="EMBL/GenBank/DDBJ databases">
        <title>Sequencing the genomes of 1000 actinobacteria strains.</title>
        <authorList>
            <person name="Klenk H.-P."/>
        </authorList>
    </citation>
    <scope>NUCLEOTIDE SEQUENCE [LARGE SCALE GENOMIC DNA]</scope>
    <source>
        <strain evidence="1 2">DSM 45612</strain>
    </source>
</reference>
<organism evidence="1 2">
    <name type="scientific">Micromonospora kangleipakensis</name>
    <dbReference type="NCBI Taxonomy" id="1077942"/>
    <lineage>
        <taxon>Bacteria</taxon>
        <taxon>Bacillati</taxon>
        <taxon>Actinomycetota</taxon>
        <taxon>Actinomycetes</taxon>
        <taxon>Micromonosporales</taxon>
        <taxon>Micromonosporaceae</taxon>
        <taxon>Micromonospora</taxon>
    </lineage>
</organism>
<dbReference type="SUPFAM" id="SSF48452">
    <property type="entry name" value="TPR-like"/>
    <property type="match status" value="2"/>
</dbReference>
<dbReference type="AlphaFoldDB" id="A0A4Q8BEE1"/>
<evidence type="ECO:0008006" key="3">
    <source>
        <dbReference type="Google" id="ProtNLM"/>
    </source>
</evidence>
<dbReference type="InterPro" id="IPR011990">
    <property type="entry name" value="TPR-like_helical_dom_sf"/>
</dbReference>
<dbReference type="RefSeq" id="WP_130335530.1">
    <property type="nucleotide sequence ID" value="NZ_SHLD01000001.1"/>
</dbReference>
<evidence type="ECO:0000313" key="1">
    <source>
        <dbReference type="EMBL" id="RZU75499.1"/>
    </source>
</evidence>
<accession>A0A4Q8BEE1</accession>